<name>A0A8S9Z861_9BILA</name>
<sequence length="85" mass="9621">MQRSNSIVRETSLNANGLHVGLGDLKQRKFSISACRRHSVKLNENQFILVIMFSNAETNEQISYKQDGSRFDASQLTLKFSTNSI</sequence>
<organism evidence="1 2">
    <name type="scientific">Meloidogyne graminicola</name>
    <dbReference type="NCBI Taxonomy" id="189291"/>
    <lineage>
        <taxon>Eukaryota</taxon>
        <taxon>Metazoa</taxon>
        <taxon>Ecdysozoa</taxon>
        <taxon>Nematoda</taxon>
        <taxon>Chromadorea</taxon>
        <taxon>Rhabditida</taxon>
        <taxon>Tylenchina</taxon>
        <taxon>Tylenchomorpha</taxon>
        <taxon>Tylenchoidea</taxon>
        <taxon>Meloidogynidae</taxon>
        <taxon>Meloidogyninae</taxon>
        <taxon>Meloidogyne</taxon>
    </lineage>
</organism>
<dbReference type="EMBL" id="JABEBT010000198">
    <property type="protein sequence ID" value="KAF7624794.1"/>
    <property type="molecule type" value="Genomic_DNA"/>
</dbReference>
<proteinExistence type="predicted"/>
<dbReference type="OrthoDB" id="5920443at2759"/>
<gene>
    <name evidence="1" type="ORF">Mgra_00009930</name>
</gene>
<protein>
    <submittedName>
        <fullName evidence="1">Uncharacterized protein</fullName>
    </submittedName>
</protein>
<comment type="caution">
    <text evidence="1">The sequence shown here is derived from an EMBL/GenBank/DDBJ whole genome shotgun (WGS) entry which is preliminary data.</text>
</comment>
<evidence type="ECO:0000313" key="1">
    <source>
        <dbReference type="EMBL" id="KAF7624794.1"/>
    </source>
</evidence>
<dbReference type="AlphaFoldDB" id="A0A8S9Z861"/>
<dbReference type="Proteomes" id="UP000605970">
    <property type="component" value="Unassembled WGS sequence"/>
</dbReference>
<keyword evidence="2" id="KW-1185">Reference proteome</keyword>
<evidence type="ECO:0000313" key="2">
    <source>
        <dbReference type="Proteomes" id="UP000605970"/>
    </source>
</evidence>
<accession>A0A8S9Z861</accession>
<reference evidence="1" key="1">
    <citation type="journal article" date="2020" name="Ecol. Evol.">
        <title>Genome structure and content of the rice root-knot nematode (Meloidogyne graminicola).</title>
        <authorList>
            <person name="Phan N.T."/>
            <person name="Danchin E.G.J."/>
            <person name="Klopp C."/>
            <person name="Perfus-Barbeoch L."/>
            <person name="Kozlowski D.K."/>
            <person name="Koutsovoulos G.D."/>
            <person name="Lopez-Roques C."/>
            <person name="Bouchez O."/>
            <person name="Zahm M."/>
            <person name="Besnard G."/>
            <person name="Bellafiore S."/>
        </authorList>
    </citation>
    <scope>NUCLEOTIDE SEQUENCE</scope>
    <source>
        <strain evidence="1">VN-18</strain>
    </source>
</reference>